<dbReference type="PIRSF" id="PIRSF000460">
    <property type="entry name" value="Pprylas_GlgP"/>
    <property type="match status" value="1"/>
</dbReference>
<evidence type="ECO:0000256" key="4">
    <source>
        <dbReference type="ARBA" id="ARBA00022676"/>
    </source>
</evidence>
<dbReference type="GO" id="GO:0030170">
    <property type="term" value="F:pyridoxal phosphate binding"/>
    <property type="evidence" value="ECO:0007669"/>
    <property type="project" value="InterPro"/>
</dbReference>
<keyword evidence="7 10" id="KW-0119">Carbohydrate metabolism</keyword>
<dbReference type="GO" id="GO:0005980">
    <property type="term" value="P:glycogen catabolic process"/>
    <property type="evidence" value="ECO:0007669"/>
    <property type="project" value="TreeGrafter"/>
</dbReference>
<dbReference type="EMBL" id="AXZF01000140">
    <property type="protein sequence ID" value="ERT66667.1"/>
    <property type="molecule type" value="Genomic_DNA"/>
</dbReference>
<dbReference type="PANTHER" id="PTHR11468">
    <property type="entry name" value="GLYCOGEN PHOSPHORYLASE"/>
    <property type="match status" value="1"/>
</dbReference>
<evidence type="ECO:0000256" key="8">
    <source>
        <dbReference type="ARBA" id="ARBA00025174"/>
    </source>
</evidence>
<dbReference type="FunFam" id="3.40.50.2000:FF:000149">
    <property type="entry name" value="Glycogen phosphorylase, muscle form"/>
    <property type="match status" value="1"/>
</dbReference>
<dbReference type="PROSITE" id="PS00102">
    <property type="entry name" value="PHOSPHORYLASE"/>
    <property type="match status" value="1"/>
</dbReference>
<dbReference type="InterPro" id="IPR000811">
    <property type="entry name" value="Glyco_trans_35"/>
</dbReference>
<dbReference type="PATRIC" id="fig|1319815.3.peg.2459"/>
<name>U7V4R2_9FUSO</name>
<evidence type="ECO:0000256" key="6">
    <source>
        <dbReference type="ARBA" id="ARBA00022898"/>
    </source>
</evidence>
<gene>
    <name evidence="11" type="ORF">HMPREF0202_02567</name>
</gene>
<feature type="modified residue" description="N6-(pyridoxal phosphate)lysine" evidence="9">
    <location>
        <position position="655"/>
    </location>
</feature>
<keyword evidence="4 10" id="KW-0328">Glycosyltransferase</keyword>
<dbReference type="CDD" id="cd04300">
    <property type="entry name" value="GT35_Glycogen_Phosphorylase"/>
    <property type="match status" value="1"/>
</dbReference>
<dbReference type="Pfam" id="PF00343">
    <property type="entry name" value="Phosphorylase"/>
    <property type="match status" value="1"/>
</dbReference>
<evidence type="ECO:0000256" key="9">
    <source>
        <dbReference type="PIRSR" id="PIRSR000460-1"/>
    </source>
</evidence>
<dbReference type="RefSeq" id="WP_023052096.1">
    <property type="nucleotide sequence ID" value="NZ_CP173065.2"/>
</dbReference>
<keyword evidence="6 9" id="KW-0663">Pyridoxal phosphate</keyword>
<evidence type="ECO:0000256" key="2">
    <source>
        <dbReference type="ARBA" id="ARBA00001933"/>
    </source>
</evidence>
<dbReference type="SUPFAM" id="SSF53756">
    <property type="entry name" value="UDP-Glycosyltransferase/glycogen phosphorylase"/>
    <property type="match status" value="1"/>
</dbReference>
<dbReference type="GO" id="GO:0008184">
    <property type="term" value="F:glycogen phosphorylase activity"/>
    <property type="evidence" value="ECO:0007669"/>
    <property type="project" value="InterPro"/>
</dbReference>
<keyword evidence="5 10" id="KW-0808">Transferase</keyword>
<dbReference type="NCBIfam" id="TIGR02093">
    <property type="entry name" value="P_ylase"/>
    <property type="match status" value="1"/>
</dbReference>
<comment type="catalytic activity">
    <reaction evidence="1 10">
        <text>[(1-&gt;4)-alpha-D-glucosyl](n) + phosphate = [(1-&gt;4)-alpha-D-glucosyl](n-1) + alpha-D-glucose 1-phosphate</text>
        <dbReference type="Rhea" id="RHEA:41732"/>
        <dbReference type="Rhea" id="RHEA-COMP:9584"/>
        <dbReference type="Rhea" id="RHEA-COMP:9586"/>
        <dbReference type="ChEBI" id="CHEBI:15444"/>
        <dbReference type="ChEBI" id="CHEBI:43474"/>
        <dbReference type="ChEBI" id="CHEBI:58601"/>
        <dbReference type="EC" id="2.4.1.1"/>
    </reaction>
</comment>
<dbReference type="Gene3D" id="3.40.50.2000">
    <property type="entry name" value="Glycogen Phosphorylase B"/>
    <property type="match status" value="2"/>
</dbReference>
<evidence type="ECO:0000256" key="5">
    <source>
        <dbReference type="ARBA" id="ARBA00022679"/>
    </source>
</evidence>
<organism evidence="11 12">
    <name type="scientific">Cetobacterium somerae ATCC BAA-474</name>
    <dbReference type="NCBI Taxonomy" id="1319815"/>
    <lineage>
        <taxon>Bacteria</taxon>
        <taxon>Fusobacteriati</taxon>
        <taxon>Fusobacteriota</taxon>
        <taxon>Fusobacteriia</taxon>
        <taxon>Fusobacteriales</taxon>
        <taxon>Fusobacteriaceae</taxon>
        <taxon>Cetobacterium</taxon>
    </lineage>
</organism>
<comment type="cofactor">
    <cofactor evidence="2 10">
        <name>pyridoxal 5'-phosphate</name>
        <dbReference type="ChEBI" id="CHEBI:597326"/>
    </cofactor>
</comment>
<dbReference type="GO" id="GO:0005737">
    <property type="term" value="C:cytoplasm"/>
    <property type="evidence" value="ECO:0007669"/>
    <property type="project" value="TreeGrafter"/>
</dbReference>
<proteinExistence type="inferred from homology"/>
<dbReference type="STRING" id="1319815.HMPREF0202_02567"/>
<evidence type="ECO:0000313" key="12">
    <source>
        <dbReference type="Proteomes" id="UP000017081"/>
    </source>
</evidence>
<evidence type="ECO:0000256" key="3">
    <source>
        <dbReference type="ARBA" id="ARBA00006047"/>
    </source>
</evidence>
<dbReference type="InterPro" id="IPR035090">
    <property type="entry name" value="Pyridoxal_P_attach_site"/>
</dbReference>
<dbReference type="HOGENOM" id="CLU_010198_1_1_0"/>
<protein>
    <recommendedName>
        <fullName evidence="10">Alpha-1,4 glucan phosphorylase</fullName>
        <ecNumber evidence="10">2.4.1.1</ecNumber>
    </recommendedName>
</protein>
<evidence type="ECO:0000256" key="7">
    <source>
        <dbReference type="ARBA" id="ARBA00023277"/>
    </source>
</evidence>
<dbReference type="eggNOG" id="COG0058">
    <property type="taxonomic scope" value="Bacteria"/>
</dbReference>
<accession>U7V4R2</accession>
<dbReference type="EC" id="2.4.1.1" evidence="10"/>
<evidence type="ECO:0000256" key="10">
    <source>
        <dbReference type="RuleBase" id="RU000587"/>
    </source>
</evidence>
<sequence length="810" mass="93220">MNLTKNQFKEDYVKRLTLTFAQTTTEASLEHKYLALGKLIRDYISESWAETNNYYTKKKCKQIYYFSMEFLLGRLLNSYLLNLNIRDVVKDGLRDLGIDLDTLLELEPDPALGNGGLGRLAACFMDSLASLGFPGHGCGIRFKHGLFNQKIINGYQKELLNNWLKEDFLWEIKKPEKTVTVRFGGVVNLVNTPNGIEPVYSGCEEIDAVPYDIPILGSNMETVNTLRLFSAELPEEEIDLNGLQKGDYQKFIDKKFAVEAISQILYPDDSSFQGKLLRLKQEYFFVSAGLQTILKRYKKLKESIHKFSDFVGIHINDTHPAIAVGELMRLLLDEEGLDWDSAWDITVKTLAYTNHTILAEAMEKWPYDMFKKTVPRILMIIEEIDRRFCEEVSKKYEEDYSKIDSMRIIYNGEVRMANLAIIGSHSINGVAKIHTEILKNRELHDFYLLYPERFNNKTNGITHRRWLKNANPELYKLVIEKSGPECLNDTNKFINFLKYINDDNVLQTLDKIKFKNKEKVVAFVKNKYNIDINPFSIFDVQVKRLHGYKRQLLNVFNIIYLYNQLKQNPELDIVPRTFFFGAKAAPSYYLAKNIIKLINSVANVINNDPDIRNKIKVVFLENYGVSIAELIIPAGDVSEQISTASKEASGTGNMKFMMNGAVTLATLDGANVEIYDEVGDNNIVIFGLTSQEVMDLEKNRTYNFRDILNSNPDLQKILTQLSDGTFSENKEEFKDILNHIYGEGDPYFVLKDFSAYVEAQNKINTLYENRRGWLQMCLVNIAHSGKFSSDNSIRKYAEDIWHIKEVKRGE</sequence>
<dbReference type="AlphaFoldDB" id="U7V4R2"/>
<reference evidence="11 12" key="1">
    <citation type="submission" date="2013-08" db="EMBL/GenBank/DDBJ databases">
        <authorList>
            <person name="Weinstock G."/>
            <person name="Sodergren E."/>
            <person name="Wylie T."/>
            <person name="Fulton L."/>
            <person name="Fulton R."/>
            <person name="Fronick C."/>
            <person name="O'Laughlin M."/>
            <person name="Godfrey J."/>
            <person name="Miner T."/>
            <person name="Herter B."/>
            <person name="Appelbaum E."/>
            <person name="Cordes M."/>
            <person name="Lek S."/>
            <person name="Wollam A."/>
            <person name="Pepin K.H."/>
            <person name="Palsikar V.B."/>
            <person name="Mitreva M."/>
            <person name="Wilson R.K."/>
        </authorList>
    </citation>
    <scope>NUCLEOTIDE SEQUENCE [LARGE SCALE GENOMIC DNA]</scope>
    <source>
        <strain evidence="11 12">ATCC BAA-474</strain>
    </source>
</reference>
<keyword evidence="12" id="KW-1185">Reference proteome</keyword>
<evidence type="ECO:0000256" key="1">
    <source>
        <dbReference type="ARBA" id="ARBA00001275"/>
    </source>
</evidence>
<comment type="caution">
    <text evidence="11">The sequence shown here is derived from an EMBL/GenBank/DDBJ whole genome shotgun (WGS) entry which is preliminary data.</text>
</comment>
<dbReference type="Proteomes" id="UP000017081">
    <property type="component" value="Unassembled WGS sequence"/>
</dbReference>
<comment type="function">
    <text evidence="8">Phosphorylase is an important allosteric enzyme in carbohydrate metabolism. Enzymes from different sources differ in their regulatory mechanisms and in their natural substrates. However, all known phosphorylases share catalytic and structural properties.</text>
</comment>
<comment type="similarity">
    <text evidence="3 10">Belongs to the glycogen phosphorylase family.</text>
</comment>
<dbReference type="PANTHER" id="PTHR11468:SF3">
    <property type="entry name" value="GLYCOGEN PHOSPHORYLASE, LIVER FORM"/>
    <property type="match status" value="1"/>
</dbReference>
<comment type="function">
    <text evidence="10">Allosteric enzyme that catalyzes the rate-limiting step in glycogen catabolism, the phosphorolytic cleavage of glycogen to produce glucose-1-phosphate, and plays a central role in maintaining cellular and organismal glucose homeostasis.</text>
</comment>
<evidence type="ECO:0000313" key="11">
    <source>
        <dbReference type="EMBL" id="ERT66667.1"/>
    </source>
</evidence>
<dbReference type="InterPro" id="IPR011833">
    <property type="entry name" value="Glycg_phsphrylas"/>
</dbReference>